<feature type="compositionally biased region" description="Polar residues" evidence="1">
    <location>
        <begin position="40"/>
        <end position="53"/>
    </location>
</feature>
<organism evidence="3 4">
    <name type="scientific">Enterovirga aerilata</name>
    <dbReference type="NCBI Taxonomy" id="2730920"/>
    <lineage>
        <taxon>Bacteria</taxon>
        <taxon>Pseudomonadati</taxon>
        <taxon>Pseudomonadota</taxon>
        <taxon>Alphaproteobacteria</taxon>
        <taxon>Hyphomicrobiales</taxon>
        <taxon>Methylobacteriaceae</taxon>
        <taxon>Enterovirga</taxon>
    </lineage>
</organism>
<dbReference type="PROSITE" id="PS51257">
    <property type="entry name" value="PROKAR_LIPOPROTEIN"/>
    <property type="match status" value="1"/>
</dbReference>
<feature type="signal peptide" evidence="2">
    <location>
        <begin position="1"/>
        <end position="26"/>
    </location>
</feature>
<evidence type="ECO:0000256" key="1">
    <source>
        <dbReference type="SAM" id="MobiDB-lite"/>
    </source>
</evidence>
<gene>
    <name evidence="3" type="ORF">HJG44_02745</name>
</gene>
<protein>
    <submittedName>
        <fullName evidence="3">Outer membrane beta-barrel protein</fullName>
    </submittedName>
</protein>
<keyword evidence="4" id="KW-1185">Reference proteome</keyword>
<dbReference type="EMBL" id="JABEPP010000001">
    <property type="protein sequence ID" value="NNM71312.1"/>
    <property type="molecule type" value="Genomic_DNA"/>
</dbReference>
<proteinExistence type="predicted"/>
<dbReference type="Proteomes" id="UP000564885">
    <property type="component" value="Unassembled WGS sequence"/>
</dbReference>
<evidence type="ECO:0000256" key="2">
    <source>
        <dbReference type="SAM" id="SignalP"/>
    </source>
</evidence>
<dbReference type="AlphaFoldDB" id="A0A849HW33"/>
<accession>A0A849HW33</accession>
<dbReference type="InterPro" id="IPR018759">
    <property type="entry name" value="BBP2_2"/>
</dbReference>
<evidence type="ECO:0000313" key="3">
    <source>
        <dbReference type="EMBL" id="NNM71312.1"/>
    </source>
</evidence>
<name>A0A849HW33_9HYPH</name>
<evidence type="ECO:0000313" key="4">
    <source>
        <dbReference type="Proteomes" id="UP000564885"/>
    </source>
</evidence>
<sequence length="514" mass="55425">MDRTRPNLLTAVAAAALLIGSCRTGAAQLRGTAGPADPPTTGSTAPTGNTGLSIPNAEPAIGTVPPIGIRRPARPPRPASRRSRNPVQALPATPFRATLTPPGLLPDVQPQLNGVPDPALALGTTPPPLPRRRAPEEDPFASLGIRVGGLTLFPAIEQSIGYDTNPNRTQQRKGSFVSHTEGELRLQSDWSRHELSGFLRGAYNEYPAVPEASRPEGSGRVGLRLDVLRDTQINIEGRYLIDTQRPDSPDLASPVKTRPLIFSEGGTLGLTHRFNRLVASLQGTIDRTDYENARTPSGILIDQSDRNVTQYGIRGRLGYEITPGFIPFVEALADTRVYDRRIDNAGFRRSSDGIGGRAGTTFEITRLITGEIAAGAINRRYDDPRLGDLTSPLVDASLVWAVTPLTTIKATASAAVDETTVPDARGVQTIRGLLEVSHALRRYLIVTGGLTISDYDYQGAAIHERGYGALVRAEYKLNRSVALRASYNWERLTSSIAGSSYTANVFLVGMRYQP</sequence>
<keyword evidence="2" id="KW-0732">Signal</keyword>
<dbReference type="Pfam" id="PF10082">
    <property type="entry name" value="BBP2_2"/>
    <property type="match status" value="1"/>
</dbReference>
<comment type="caution">
    <text evidence="3">The sequence shown here is derived from an EMBL/GenBank/DDBJ whole genome shotgun (WGS) entry which is preliminary data.</text>
</comment>
<feature type="region of interest" description="Disordered" evidence="1">
    <location>
        <begin position="28"/>
        <end position="133"/>
    </location>
</feature>
<feature type="compositionally biased region" description="Basic residues" evidence="1">
    <location>
        <begin position="71"/>
        <end position="84"/>
    </location>
</feature>
<dbReference type="RefSeq" id="WP_171216787.1">
    <property type="nucleotide sequence ID" value="NZ_JABEPP010000001.1"/>
</dbReference>
<reference evidence="3 4" key="1">
    <citation type="submission" date="2020-04" db="EMBL/GenBank/DDBJ databases">
        <title>Enterovirga sp. isolate from soil.</title>
        <authorList>
            <person name="Chea S."/>
            <person name="Kim D.-U."/>
        </authorList>
    </citation>
    <scope>NUCLEOTIDE SEQUENCE [LARGE SCALE GENOMIC DNA]</scope>
    <source>
        <strain evidence="3 4">DB1703</strain>
    </source>
</reference>
<feature type="chain" id="PRO_5032512135" evidence="2">
    <location>
        <begin position="27"/>
        <end position="514"/>
    </location>
</feature>